<dbReference type="InterPro" id="IPR001543">
    <property type="entry name" value="FliN-like_C"/>
</dbReference>
<evidence type="ECO:0000313" key="13">
    <source>
        <dbReference type="Proteomes" id="UP000619260"/>
    </source>
</evidence>
<dbReference type="GO" id="GO:0009425">
    <property type="term" value="C:bacterial-type flagellum basal body"/>
    <property type="evidence" value="ECO:0007669"/>
    <property type="project" value="UniProtKB-SubCell"/>
</dbReference>
<dbReference type="PANTHER" id="PTHR30034">
    <property type="entry name" value="FLAGELLAR MOTOR SWITCH PROTEIN FLIM"/>
    <property type="match status" value="1"/>
</dbReference>
<organism evidence="12 13">
    <name type="scientific">Virgisporangium aliadipatigenens</name>
    <dbReference type="NCBI Taxonomy" id="741659"/>
    <lineage>
        <taxon>Bacteria</taxon>
        <taxon>Bacillati</taxon>
        <taxon>Actinomycetota</taxon>
        <taxon>Actinomycetes</taxon>
        <taxon>Micromonosporales</taxon>
        <taxon>Micromonosporaceae</taxon>
        <taxon>Virgisporangium</taxon>
    </lineage>
</organism>
<evidence type="ECO:0000256" key="6">
    <source>
        <dbReference type="ARBA" id="ARBA00022500"/>
    </source>
</evidence>
<accession>A0A8J4DS01</accession>
<keyword evidence="7" id="KW-0283">Flagellar rotation</keyword>
<evidence type="ECO:0000256" key="1">
    <source>
        <dbReference type="ARBA" id="ARBA00004117"/>
    </source>
</evidence>
<comment type="subcellular location">
    <subcellularLocation>
        <location evidence="1">Bacterial flagellum basal body</location>
    </subcellularLocation>
    <subcellularLocation>
        <location evidence="2">Cell membrane</location>
        <topology evidence="2">Peripheral membrane protein</topology>
    </subcellularLocation>
</comment>
<evidence type="ECO:0000313" key="12">
    <source>
        <dbReference type="EMBL" id="GIJ48670.1"/>
    </source>
</evidence>
<keyword evidence="12" id="KW-0966">Cell projection</keyword>
<dbReference type="InterPro" id="IPR028976">
    <property type="entry name" value="CheC-like_sf"/>
</dbReference>
<proteinExistence type="inferred from homology"/>
<dbReference type="SUPFAM" id="SSF103039">
    <property type="entry name" value="CheC-like"/>
    <property type="match status" value="1"/>
</dbReference>
<protein>
    <recommendedName>
        <fullName evidence="4">Flagellar motor switch protein FliM</fullName>
    </recommendedName>
</protein>
<dbReference type="Pfam" id="PF01052">
    <property type="entry name" value="FliMN_C"/>
    <property type="match status" value="1"/>
</dbReference>
<dbReference type="GO" id="GO:0050918">
    <property type="term" value="P:positive chemotaxis"/>
    <property type="evidence" value="ECO:0007669"/>
    <property type="project" value="TreeGrafter"/>
</dbReference>
<dbReference type="AlphaFoldDB" id="A0A8J4DS01"/>
<evidence type="ECO:0000256" key="3">
    <source>
        <dbReference type="ARBA" id="ARBA00011049"/>
    </source>
</evidence>
<dbReference type="Gene3D" id="2.30.330.10">
    <property type="entry name" value="SpoA-like"/>
    <property type="match status" value="1"/>
</dbReference>
<feature type="region of interest" description="Disordered" evidence="10">
    <location>
        <begin position="1"/>
        <end position="31"/>
    </location>
</feature>
<dbReference type="PANTHER" id="PTHR30034:SF6">
    <property type="entry name" value="YOP PROTEINS TRANSLOCATION PROTEIN Q"/>
    <property type="match status" value="1"/>
</dbReference>
<dbReference type="GO" id="GO:0071978">
    <property type="term" value="P:bacterial-type flagellum-dependent swarming motility"/>
    <property type="evidence" value="ECO:0007669"/>
    <property type="project" value="TreeGrafter"/>
</dbReference>
<keyword evidence="6" id="KW-0145">Chemotaxis</keyword>
<feature type="domain" description="Flagellar motor switch protein FliN-like C-terminal" evidence="11">
    <location>
        <begin position="241"/>
        <end position="306"/>
    </location>
</feature>
<comment type="caution">
    <text evidence="12">The sequence shown here is derived from an EMBL/GenBank/DDBJ whole genome shotgun (WGS) entry which is preliminary data.</text>
</comment>
<gene>
    <name evidence="12" type="primary">fliM</name>
    <name evidence="12" type="ORF">Val02_55560</name>
</gene>
<dbReference type="Proteomes" id="UP000619260">
    <property type="component" value="Unassembled WGS sequence"/>
</dbReference>
<keyword evidence="9" id="KW-0975">Bacterial flagellum</keyword>
<keyword evidence="5" id="KW-1003">Cell membrane</keyword>
<keyword evidence="8" id="KW-0472">Membrane</keyword>
<dbReference type="InterPro" id="IPR036429">
    <property type="entry name" value="SpoA-like_sf"/>
</dbReference>
<dbReference type="InterPro" id="IPR001689">
    <property type="entry name" value="Flag_FliM"/>
</dbReference>
<comment type="similarity">
    <text evidence="3">Belongs to the FliM family.</text>
</comment>
<dbReference type="CDD" id="cd17908">
    <property type="entry name" value="FliM"/>
    <property type="match status" value="1"/>
</dbReference>
<keyword evidence="13" id="KW-1185">Reference proteome</keyword>
<evidence type="ECO:0000256" key="8">
    <source>
        <dbReference type="ARBA" id="ARBA00023136"/>
    </source>
</evidence>
<dbReference type="EMBL" id="BOPF01000022">
    <property type="protein sequence ID" value="GIJ48670.1"/>
    <property type="molecule type" value="Genomic_DNA"/>
</dbReference>
<keyword evidence="12" id="KW-0969">Cilium</keyword>
<name>A0A8J4DS01_9ACTN</name>
<sequence length="315" mass="34148">MSQPSSPKAGPTRGRMSRRKSAGPVPYDFRRPTKLSREHVRTLQIAYETFARQYATVLTSTLRVVSQVTLISIEQLTYDEYITALENPTVMAMVEMEPLSGINIFEFSLSTALVCVDHMLGGPGGKQPQRPLTDIETPLIQGLLTRVLAELRYAYEPITEIRPKLGSIEYNPQFVQAAGSSDAMIVASFEMRVGTEECVATICMPFGPLFSKLQGDGLGSTLTDAQRQAKEAALRNMTAGLSNTPIDISVRFDPVTLTASELVMLRPGDVVPLGHPVTAPLAVTSAGITFAHAVPGSSGRRLACLVVPTPKEDDR</sequence>
<evidence type="ECO:0000259" key="11">
    <source>
        <dbReference type="Pfam" id="PF01052"/>
    </source>
</evidence>
<dbReference type="Pfam" id="PF02154">
    <property type="entry name" value="FliM"/>
    <property type="match status" value="1"/>
</dbReference>
<dbReference type="GO" id="GO:0003774">
    <property type="term" value="F:cytoskeletal motor activity"/>
    <property type="evidence" value="ECO:0007669"/>
    <property type="project" value="InterPro"/>
</dbReference>
<dbReference type="SUPFAM" id="SSF101801">
    <property type="entry name" value="Surface presentation of antigens (SPOA)"/>
    <property type="match status" value="1"/>
</dbReference>
<dbReference type="GO" id="GO:0005886">
    <property type="term" value="C:plasma membrane"/>
    <property type="evidence" value="ECO:0007669"/>
    <property type="project" value="UniProtKB-SubCell"/>
</dbReference>
<evidence type="ECO:0000256" key="2">
    <source>
        <dbReference type="ARBA" id="ARBA00004202"/>
    </source>
</evidence>
<evidence type="ECO:0000256" key="4">
    <source>
        <dbReference type="ARBA" id="ARBA00021898"/>
    </source>
</evidence>
<keyword evidence="12" id="KW-0282">Flagellum</keyword>
<evidence type="ECO:0000256" key="7">
    <source>
        <dbReference type="ARBA" id="ARBA00022779"/>
    </source>
</evidence>
<evidence type="ECO:0000256" key="10">
    <source>
        <dbReference type="SAM" id="MobiDB-lite"/>
    </source>
</evidence>
<evidence type="ECO:0000256" key="9">
    <source>
        <dbReference type="ARBA" id="ARBA00023143"/>
    </source>
</evidence>
<dbReference type="Gene3D" id="3.40.1550.10">
    <property type="entry name" value="CheC-like"/>
    <property type="match status" value="1"/>
</dbReference>
<reference evidence="12" key="1">
    <citation type="submission" date="2021-01" db="EMBL/GenBank/DDBJ databases">
        <title>Whole genome shotgun sequence of Virgisporangium aliadipatigenens NBRC 105644.</title>
        <authorList>
            <person name="Komaki H."/>
            <person name="Tamura T."/>
        </authorList>
    </citation>
    <scope>NUCLEOTIDE SEQUENCE</scope>
    <source>
        <strain evidence="12">NBRC 105644</strain>
    </source>
</reference>
<dbReference type="PIRSF" id="PIRSF002888">
    <property type="entry name" value="FliM"/>
    <property type="match status" value="1"/>
</dbReference>
<evidence type="ECO:0000256" key="5">
    <source>
        <dbReference type="ARBA" id="ARBA00022475"/>
    </source>
</evidence>